<keyword evidence="2" id="KW-1185">Reference proteome</keyword>
<dbReference type="Proteomes" id="UP000749559">
    <property type="component" value="Unassembled WGS sequence"/>
</dbReference>
<proteinExistence type="predicted"/>
<comment type="caution">
    <text evidence="1">The sequence shown here is derived from an EMBL/GenBank/DDBJ whole genome shotgun (WGS) entry which is preliminary data.</text>
</comment>
<dbReference type="AlphaFoldDB" id="A0A8J1Y426"/>
<accession>A0A8J1Y426</accession>
<name>A0A8J1Y426_OWEFU</name>
<protein>
    <submittedName>
        <fullName evidence="1">Uncharacterized protein</fullName>
    </submittedName>
</protein>
<organism evidence="1 2">
    <name type="scientific">Owenia fusiformis</name>
    <name type="common">Polychaete worm</name>
    <dbReference type="NCBI Taxonomy" id="6347"/>
    <lineage>
        <taxon>Eukaryota</taxon>
        <taxon>Metazoa</taxon>
        <taxon>Spiralia</taxon>
        <taxon>Lophotrochozoa</taxon>
        <taxon>Annelida</taxon>
        <taxon>Polychaeta</taxon>
        <taxon>Sedentaria</taxon>
        <taxon>Canalipalpata</taxon>
        <taxon>Sabellida</taxon>
        <taxon>Oweniida</taxon>
        <taxon>Oweniidae</taxon>
        <taxon>Owenia</taxon>
    </lineage>
</organism>
<evidence type="ECO:0000313" key="2">
    <source>
        <dbReference type="Proteomes" id="UP000749559"/>
    </source>
</evidence>
<gene>
    <name evidence="1" type="ORF">OFUS_LOCUS14232</name>
</gene>
<evidence type="ECO:0000313" key="1">
    <source>
        <dbReference type="EMBL" id="CAH1788763.1"/>
    </source>
</evidence>
<dbReference type="EMBL" id="CAIIXF020000007">
    <property type="protein sequence ID" value="CAH1788763.1"/>
    <property type="molecule type" value="Genomic_DNA"/>
</dbReference>
<reference evidence="1" key="1">
    <citation type="submission" date="2022-03" db="EMBL/GenBank/DDBJ databases">
        <authorList>
            <person name="Martin C."/>
        </authorList>
    </citation>
    <scope>NUCLEOTIDE SEQUENCE</scope>
</reference>
<sequence length="156" mass="17541">MAGYFGTEQSLLDEEILGHKLSNVLLILGVLLALLICIWIIWNYCSGNETKSSSQDSDETQRFIIAQEVQPGLLVIKSTYDHNFRIMKEYEEMSGRPVASYGAMAPPNERPGRRCSTTYDTVPCVPQAAQVNHNLIEIDNTQTRPPPYAQTQGRHQ</sequence>